<feature type="binding site" evidence="5">
    <location>
        <position position="118"/>
    </location>
    <ligand>
        <name>Mg(2+)</name>
        <dbReference type="ChEBI" id="CHEBI:18420"/>
    </ligand>
</feature>
<name>A0A261VFF8_9BORD</name>
<feature type="binding site" evidence="5">
    <location>
        <begin position="95"/>
        <end position="98"/>
    </location>
    <ligand>
        <name>substrate</name>
    </ligand>
</feature>
<proteinExistence type="predicted"/>
<dbReference type="Proteomes" id="UP000215633">
    <property type="component" value="Unassembled WGS sequence"/>
</dbReference>
<dbReference type="AlphaFoldDB" id="A0A261VFF8"/>
<evidence type="ECO:0000313" key="7">
    <source>
        <dbReference type="Proteomes" id="UP000215633"/>
    </source>
</evidence>
<evidence type="ECO:0000256" key="3">
    <source>
        <dbReference type="ARBA" id="ARBA00029596"/>
    </source>
</evidence>
<evidence type="ECO:0000313" key="6">
    <source>
        <dbReference type="EMBL" id="OZI72775.1"/>
    </source>
</evidence>
<evidence type="ECO:0000256" key="5">
    <source>
        <dbReference type="PIRSR" id="PIRSR605493-1"/>
    </source>
</evidence>
<dbReference type="GO" id="GO:0046872">
    <property type="term" value="F:metal ion binding"/>
    <property type="evidence" value="ECO:0007669"/>
    <property type="project" value="UniProtKB-KW"/>
</dbReference>
<dbReference type="PANTHER" id="PTHR33254:SF4">
    <property type="entry name" value="4-HYDROXY-4-METHYL-2-OXOGLUTARATE ALDOLASE 3-RELATED"/>
    <property type="match status" value="1"/>
</dbReference>
<dbReference type="EMBL" id="NEVT01000008">
    <property type="protein sequence ID" value="OZI72775.1"/>
    <property type="molecule type" value="Genomic_DNA"/>
</dbReference>
<evidence type="ECO:0000256" key="2">
    <source>
        <dbReference type="ARBA" id="ARBA00016549"/>
    </source>
</evidence>
<comment type="cofactor">
    <cofactor evidence="5">
        <name>Mg(2+)</name>
        <dbReference type="ChEBI" id="CHEBI:18420"/>
    </cofactor>
</comment>
<gene>
    <name evidence="6" type="ORF">CAL24_21130</name>
</gene>
<accession>A0A261VFF8</accession>
<dbReference type="InterPro" id="IPR036704">
    <property type="entry name" value="RraA/RraA-like_sf"/>
</dbReference>
<organism evidence="6 7">
    <name type="scientific">Bordetella genomosp. 2</name>
    <dbReference type="NCBI Taxonomy" id="1983456"/>
    <lineage>
        <taxon>Bacteria</taxon>
        <taxon>Pseudomonadati</taxon>
        <taxon>Pseudomonadota</taxon>
        <taxon>Betaproteobacteria</taxon>
        <taxon>Burkholderiales</taxon>
        <taxon>Alcaligenaceae</taxon>
        <taxon>Bordetella</taxon>
    </lineage>
</organism>
<protein>
    <recommendedName>
        <fullName evidence="2">Putative 4-hydroxy-4-methyl-2-oxoglutarate aldolase</fullName>
    </recommendedName>
    <alternativeName>
        <fullName evidence="3">Regulator of ribonuclease activity homolog</fullName>
    </alternativeName>
    <alternativeName>
        <fullName evidence="4">RraA-like protein</fullName>
    </alternativeName>
</protein>
<keyword evidence="5" id="KW-0479">Metal-binding</keyword>
<reference evidence="7" key="1">
    <citation type="submission" date="2017-05" db="EMBL/GenBank/DDBJ databases">
        <title>Complete and WGS of Bordetella genogroups.</title>
        <authorList>
            <person name="Spilker T."/>
            <person name="Lipuma J."/>
        </authorList>
    </citation>
    <scope>NUCLEOTIDE SEQUENCE [LARGE SCALE GENOMIC DNA]</scope>
    <source>
        <strain evidence="7">AU8256</strain>
    </source>
</reference>
<keyword evidence="5" id="KW-0460">Magnesium</keyword>
<evidence type="ECO:0000256" key="4">
    <source>
        <dbReference type="ARBA" id="ARBA00030169"/>
    </source>
</evidence>
<dbReference type="RefSeq" id="WP_094807819.1">
    <property type="nucleotide sequence ID" value="NZ_NEVT01000008.1"/>
</dbReference>
<dbReference type="SUPFAM" id="SSF89562">
    <property type="entry name" value="RraA-like"/>
    <property type="match status" value="1"/>
</dbReference>
<evidence type="ECO:0000256" key="1">
    <source>
        <dbReference type="ARBA" id="ARBA00001968"/>
    </source>
</evidence>
<dbReference type="Pfam" id="PF03737">
    <property type="entry name" value="RraA-like"/>
    <property type="match status" value="1"/>
</dbReference>
<dbReference type="PANTHER" id="PTHR33254">
    <property type="entry name" value="4-HYDROXY-4-METHYL-2-OXOGLUTARATE ALDOLASE 3-RELATED"/>
    <property type="match status" value="1"/>
</dbReference>
<dbReference type="CDD" id="cd16841">
    <property type="entry name" value="RraA_family"/>
    <property type="match status" value="1"/>
</dbReference>
<comment type="caution">
    <text evidence="6">The sequence shown here is derived from an EMBL/GenBank/DDBJ whole genome shotgun (WGS) entry which is preliminary data.</text>
</comment>
<dbReference type="InterPro" id="IPR005493">
    <property type="entry name" value="RraA/RraA-like"/>
</dbReference>
<sequence>MQKYEIGPPPPPLAAEVYTLLADIETATIGHFRHWGFMDPRIKPLGHGKKIVGRAITLALPAQDSTMLHHALSSLQPGDIVVIDRLGDLKHACWGGGVTQGAVAAQAAGAIVDGMCTDPSEIAHYGLPVWCRGISPITTRIYDLAGRMNVPVSCGGVVVAPGDVILADENGVLVLPPDEVREVAAMAAAKQARQASNTQRIAKGERLGDLSGASGHVARAG</sequence>
<keyword evidence="7" id="KW-1185">Reference proteome</keyword>
<comment type="cofactor">
    <cofactor evidence="1">
        <name>a divalent metal cation</name>
        <dbReference type="ChEBI" id="CHEBI:60240"/>
    </cofactor>
</comment>
<dbReference type="Gene3D" id="3.50.30.40">
    <property type="entry name" value="Ribonuclease E inhibitor RraA/RraA-like"/>
    <property type="match status" value="1"/>
</dbReference>